<accession>A0A0C7LE67</accession>
<feature type="region of interest" description="Disordered" evidence="1">
    <location>
        <begin position="1"/>
        <end position="24"/>
    </location>
</feature>
<reference evidence="2 3" key="1">
    <citation type="submission" date="2015-01" db="EMBL/GenBank/DDBJ databases">
        <authorList>
            <person name="Aslett A.Martin."/>
            <person name="De Silva Nishadi"/>
        </authorList>
    </citation>
    <scope>NUCLEOTIDE SEQUENCE [LARGE SCALE GENOMIC DNA]</scope>
    <source>
        <strain evidence="2 3">R28058</strain>
    </source>
</reference>
<protein>
    <submittedName>
        <fullName evidence="2">Phage terminase</fullName>
    </submittedName>
</protein>
<sequence>MAKSMVRAEHKKRRISKNEREELTEKENQFNEKLKFIDIKPPKYLNNEEKKIFRKYTKKMKDLNILSILDDDILGHYVIFSKIFNELREQLDKEGYVISGKINPVLGEMRQVSKTMASFQVKLGLNPTDRIRFIKNEPIINDELEEFINEV</sequence>
<organism evidence="2 3">
    <name type="scientific">Paraclostridium sordellii</name>
    <name type="common">Clostridium sordellii</name>
    <dbReference type="NCBI Taxonomy" id="1505"/>
    <lineage>
        <taxon>Bacteria</taxon>
        <taxon>Bacillati</taxon>
        <taxon>Bacillota</taxon>
        <taxon>Clostridia</taxon>
        <taxon>Peptostreptococcales</taxon>
        <taxon>Peptostreptococcaceae</taxon>
        <taxon>Paraclostridium</taxon>
    </lineage>
</organism>
<dbReference type="AlphaFoldDB" id="A0A0C7LE67"/>
<evidence type="ECO:0000256" key="1">
    <source>
        <dbReference type="SAM" id="MobiDB-lite"/>
    </source>
</evidence>
<dbReference type="InterPro" id="IPR006448">
    <property type="entry name" value="Phage_term_ssu_P27"/>
</dbReference>
<proteinExistence type="predicted"/>
<dbReference type="Pfam" id="PF05119">
    <property type="entry name" value="Terminase_4"/>
    <property type="match status" value="1"/>
</dbReference>
<dbReference type="RefSeq" id="WP_055342674.1">
    <property type="nucleotide sequence ID" value="NZ_CEKU01000011.1"/>
</dbReference>
<dbReference type="OrthoDB" id="6010489at2"/>
<evidence type="ECO:0000313" key="3">
    <source>
        <dbReference type="Proteomes" id="UP000049127"/>
    </source>
</evidence>
<dbReference type="EMBL" id="CEKZ01000008">
    <property type="protein sequence ID" value="CEP41433.1"/>
    <property type="molecule type" value="Genomic_DNA"/>
</dbReference>
<dbReference type="Proteomes" id="UP000049127">
    <property type="component" value="Unassembled WGS sequence"/>
</dbReference>
<dbReference type="NCBIfam" id="TIGR01558">
    <property type="entry name" value="sm_term_P27"/>
    <property type="match status" value="1"/>
</dbReference>
<gene>
    <name evidence="2" type="ORF">R28058_35141</name>
</gene>
<name>A0A0C7LE67_PARSO</name>
<evidence type="ECO:0000313" key="2">
    <source>
        <dbReference type="EMBL" id="CEP41433.1"/>
    </source>
</evidence>